<dbReference type="RefSeq" id="WP_068008984.1">
    <property type="nucleotide sequence ID" value="NZ_QQBC01000020.1"/>
</dbReference>
<keyword evidence="2" id="KW-1185">Reference proteome</keyword>
<evidence type="ECO:0000313" key="2">
    <source>
        <dbReference type="Proteomes" id="UP000254869"/>
    </source>
</evidence>
<protein>
    <submittedName>
        <fullName evidence="1">Uncharacterized protein</fullName>
    </submittedName>
</protein>
<organism evidence="1 2">
    <name type="scientific">Nocardia pseudobrasiliensis</name>
    <dbReference type="NCBI Taxonomy" id="45979"/>
    <lineage>
        <taxon>Bacteria</taxon>
        <taxon>Bacillati</taxon>
        <taxon>Actinomycetota</taxon>
        <taxon>Actinomycetes</taxon>
        <taxon>Mycobacteriales</taxon>
        <taxon>Nocardiaceae</taxon>
        <taxon>Nocardia</taxon>
    </lineage>
</organism>
<dbReference type="STRING" id="1210086.GCA_001613105_07730"/>
<dbReference type="EMBL" id="QQBC01000020">
    <property type="protein sequence ID" value="RDI59033.1"/>
    <property type="molecule type" value="Genomic_DNA"/>
</dbReference>
<sequence>MTDVDFTVTHLWDLTSKFHITGQLTTGEINPGDVLVDSKTGARVRVIGIDIHASLRPPECTLVIDRADVAAVRVGQRLVNDKALRNTTSQ</sequence>
<comment type="caution">
    <text evidence="1">The sequence shown here is derived from an EMBL/GenBank/DDBJ whole genome shotgun (WGS) entry which is preliminary data.</text>
</comment>
<gene>
    <name evidence="1" type="ORF">DFR76_12036</name>
</gene>
<accession>A0A370HKA1</accession>
<reference evidence="1 2" key="1">
    <citation type="submission" date="2018-07" db="EMBL/GenBank/DDBJ databases">
        <title>Genomic Encyclopedia of Type Strains, Phase IV (KMG-IV): sequencing the most valuable type-strain genomes for metagenomic binning, comparative biology and taxonomic classification.</title>
        <authorList>
            <person name="Goeker M."/>
        </authorList>
    </citation>
    <scope>NUCLEOTIDE SEQUENCE [LARGE SCALE GENOMIC DNA]</scope>
    <source>
        <strain evidence="1 2">DSM 44290</strain>
    </source>
</reference>
<dbReference type="AlphaFoldDB" id="A0A370HKA1"/>
<name>A0A370HKA1_9NOCA</name>
<dbReference type="Proteomes" id="UP000254869">
    <property type="component" value="Unassembled WGS sequence"/>
</dbReference>
<evidence type="ECO:0000313" key="1">
    <source>
        <dbReference type="EMBL" id="RDI59033.1"/>
    </source>
</evidence>
<proteinExistence type="predicted"/>